<dbReference type="InterPro" id="IPR036291">
    <property type="entry name" value="NAD(P)-bd_dom_sf"/>
</dbReference>
<dbReference type="InterPro" id="IPR051783">
    <property type="entry name" value="NAD(P)-dependent_oxidoreduct"/>
</dbReference>
<dbReference type="PANTHER" id="PTHR48079:SF6">
    <property type="entry name" value="NAD(P)-BINDING DOMAIN-CONTAINING PROTEIN-RELATED"/>
    <property type="match status" value="1"/>
</dbReference>
<reference evidence="1" key="2">
    <citation type="submission" date="2020-09" db="EMBL/GenBank/DDBJ databases">
        <authorList>
            <person name="Sun Q."/>
            <person name="Zhou Y."/>
        </authorList>
    </citation>
    <scope>NUCLEOTIDE SEQUENCE</scope>
    <source>
        <strain evidence="1">CGMCC 4.7299</strain>
    </source>
</reference>
<dbReference type="GO" id="GO:0004029">
    <property type="term" value="F:aldehyde dehydrogenase (NAD+) activity"/>
    <property type="evidence" value="ECO:0007669"/>
    <property type="project" value="TreeGrafter"/>
</dbReference>
<dbReference type="SUPFAM" id="SSF51735">
    <property type="entry name" value="NAD(P)-binding Rossmann-fold domains"/>
    <property type="match status" value="1"/>
</dbReference>
<dbReference type="EMBL" id="BMMX01000040">
    <property type="protein sequence ID" value="GGL13211.1"/>
    <property type="molecule type" value="Genomic_DNA"/>
</dbReference>
<comment type="caution">
    <text evidence="1">The sequence shown here is derived from an EMBL/GenBank/DDBJ whole genome shotgun (WGS) entry which is preliminary data.</text>
</comment>
<name>A0A8J3FS94_9ACTN</name>
<organism evidence="1 2">
    <name type="scientific">Mangrovihabitans endophyticus</name>
    <dbReference type="NCBI Taxonomy" id="1751298"/>
    <lineage>
        <taxon>Bacteria</taxon>
        <taxon>Bacillati</taxon>
        <taxon>Actinomycetota</taxon>
        <taxon>Actinomycetes</taxon>
        <taxon>Micromonosporales</taxon>
        <taxon>Micromonosporaceae</taxon>
        <taxon>Mangrovihabitans</taxon>
    </lineage>
</organism>
<protein>
    <recommendedName>
        <fullName evidence="3">NAD dependent epimerase/dehydratase family protein</fullName>
    </recommendedName>
</protein>
<dbReference type="AlphaFoldDB" id="A0A8J3FS94"/>
<evidence type="ECO:0008006" key="3">
    <source>
        <dbReference type="Google" id="ProtNLM"/>
    </source>
</evidence>
<evidence type="ECO:0000313" key="2">
    <source>
        <dbReference type="Proteomes" id="UP000656042"/>
    </source>
</evidence>
<evidence type="ECO:0000313" key="1">
    <source>
        <dbReference type="EMBL" id="GGL13211.1"/>
    </source>
</evidence>
<dbReference type="GO" id="GO:0005737">
    <property type="term" value="C:cytoplasm"/>
    <property type="evidence" value="ECO:0007669"/>
    <property type="project" value="TreeGrafter"/>
</dbReference>
<dbReference type="PANTHER" id="PTHR48079">
    <property type="entry name" value="PROTEIN YEEZ"/>
    <property type="match status" value="1"/>
</dbReference>
<reference evidence="1" key="1">
    <citation type="journal article" date="2014" name="Int. J. Syst. Evol. Microbiol.">
        <title>Complete genome sequence of Corynebacterium casei LMG S-19264T (=DSM 44701T), isolated from a smear-ripened cheese.</title>
        <authorList>
            <consortium name="US DOE Joint Genome Institute (JGI-PGF)"/>
            <person name="Walter F."/>
            <person name="Albersmeier A."/>
            <person name="Kalinowski J."/>
            <person name="Ruckert C."/>
        </authorList>
    </citation>
    <scope>NUCLEOTIDE SEQUENCE</scope>
    <source>
        <strain evidence="1">CGMCC 4.7299</strain>
    </source>
</reference>
<dbReference type="Gene3D" id="3.40.50.720">
    <property type="entry name" value="NAD(P)-binding Rossmann-like Domain"/>
    <property type="match status" value="1"/>
</dbReference>
<gene>
    <name evidence="1" type="ORF">GCM10012284_54850</name>
</gene>
<proteinExistence type="predicted"/>
<accession>A0A8J3FS94</accession>
<dbReference type="Proteomes" id="UP000656042">
    <property type="component" value="Unassembled WGS sequence"/>
</dbReference>
<keyword evidence="2" id="KW-1185">Reference proteome</keyword>
<sequence length="154" mass="16381">MVRVPPITHSGLDRHGFARTLIALAKAKGFSGYPGDGGNRWPAGHTRDVARVFRLAVERAPAGSRLHAAGEPGIPVRDIARSIGDHLGIPTRSVAPDDVVDHFGFLAALIGLDNPVSTARTRKLLGWEPTHPGLLADFATGDYFDDGAADSMRI</sequence>